<evidence type="ECO:0000313" key="1">
    <source>
        <dbReference type="EMBL" id="KAF9590543.1"/>
    </source>
</evidence>
<dbReference type="PANTHER" id="PTHR45958:SF6">
    <property type="entry name" value="U-BOX DOMAIN-CONTAINING PROTEIN 43"/>
    <property type="match status" value="1"/>
</dbReference>
<dbReference type="Proteomes" id="UP000631114">
    <property type="component" value="Unassembled WGS sequence"/>
</dbReference>
<organism evidence="1 2">
    <name type="scientific">Coptis chinensis</name>
    <dbReference type="NCBI Taxonomy" id="261450"/>
    <lineage>
        <taxon>Eukaryota</taxon>
        <taxon>Viridiplantae</taxon>
        <taxon>Streptophyta</taxon>
        <taxon>Embryophyta</taxon>
        <taxon>Tracheophyta</taxon>
        <taxon>Spermatophyta</taxon>
        <taxon>Magnoliopsida</taxon>
        <taxon>Ranunculales</taxon>
        <taxon>Ranunculaceae</taxon>
        <taxon>Coptidoideae</taxon>
        <taxon>Coptis</taxon>
    </lineage>
</organism>
<evidence type="ECO:0008006" key="3">
    <source>
        <dbReference type="Google" id="ProtNLM"/>
    </source>
</evidence>
<gene>
    <name evidence="1" type="ORF">IFM89_035861</name>
</gene>
<dbReference type="InterPro" id="IPR052608">
    <property type="entry name" value="U-box_domain_protein"/>
</dbReference>
<keyword evidence="2" id="KW-1185">Reference proteome</keyword>
<dbReference type="SUPFAM" id="SSF48371">
    <property type="entry name" value="ARM repeat"/>
    <property type="match status" value="1"/>
</dbReference>
<name>A0A835LCL8_9MAGN</name>
<comment type="caution">
    <text evidence="1">The sequence shown here is derived from an EMBL/GenBank/DDBJ whole genome shotgun (WGS) entry which is preliminary data.</text>
</comment>
<protein>
    <recommendedName>
        <fullName evidence="3">ARM repeat superfamily protein</fullName>
    </recommendedName>
</protein>
<dbReference type="InterPro" id="IPR016024">
    <property type="entry name" value="ARM-type_fold"/>
</dbReference>
<accession>A0A835LCL8</accession>
<sequence length="357" mass="39261">MREVIAEGDTISLIMKFLSHEQSKEREEAVSLLYELSKSKALCEKIGDVNGEILILVGMTSSNSENVLTVEKAKEMCNIWLKMEDFSLFSLSYLKQWLHIYLGELVLSNDVKVVVTRRVGSSLVNVMRSGNMQSREVATGALNQISFSDASAKVLIEARILPPLVKDLFTVGANQLPARLKEISPHLFLLISRHRLPTPLLWPSSPPSSSLDLSSYSSSSLASSPMVVISPPLFLLILRHRLPTPPPIWSSSPPSSSLDLSSYSSSSLAVIFSDRYLHYTSSPLAVISSGHCRLLWPLSPLYVVSSSRHLLWPLSSPLAVVSSLLFSRYLLLSSSSSRDIVSLLLLLSGCCLLPPLL</sequence>
<proteinExistence type="predicted"/>
<dbReference type="InterPro" id="IPR011989">
    <property type="entry name" value="ARM-like"/>
</dbReference>
<dbReference type="AlphaFoldDB" id="A0A835LCL8"/>
<dbReference type="OrthoDB" id="1977484at2759"/>
<dbReference type="PANTHER" id="PTHR45958">
    <property type="entry name" value="RING-TYPE E3 UBIQUITIN TRANSFERASE"/>
    <property type="match status" value="1"/>
</dbReference>
<dbReference type="Gene3D" id="1.25.10.10">
    <property type="entry name" value="Leucine-rich Repeat Variant"/>
    <property type="match status" value="1"/>
</dbReference>
<dbReference type="EMBL" id="JADFTS010000009">
    <property type="protein sequence ID" value="KAF9590543.1"/>
    <property type="molecule type" value="Genomic_DNA"/>
</dbReference>
<evidence type="ECO:0000313" key="2">
    <source>
        <dbReference type="Proteomes" id="UP000631114"/>
    </source>
</evidence>
<reference evidence="1 2" key="1">
    <citation type="submission" date="2020-10" db="EMBL/GenBank/DDBJ databases">
        <title>The Coptis chinensis genome and diversification of protoberbering-type alkaloids.</title>
        <authorList>
            <person name="Wang B."/>
            <person name="Shu S."/>
            <person name="Song C."/>
            <person name="Liu Y."/>
        </authorList>
    </citation>
    <scope>NUCLEOTIDE SEQUENCE [LARGE SCALE GENOMIC DNA]</scope>
    <source>
        <strain evidence="1">HL-2020</strain>
        <tissue evidence="1">Leaf</tissue>
    </source>
</reference>